<protein>
    <recommendedName>
        <fullName evidence="1">DNA methylase adenine-specific domain-containing protein</fullName>
    </recommendedName>
</protein>
<dbReference type="InterPro" id="IPR036388">
    <property type="entry name" value="WH-like_DNA-bd_sf"/>
</dbReference>
<dbReference type="SUPFAM" id="SSF53335">
    <property type="entry name" value="S-adenosyl-L-methionine-dependent methyltransferases"/>
    <property type="match status" value="1"/>
</dbReference>
<organism evidence="2 3">
    <name type="scientific">Corynebacterium durum F0235</name>
    <dbReference type="NCBI Taxonomy" id="1035195"/>
    <lineage>
        <taxon>Bacteria</taxon>
        <taxon>Bacillati</taxon>
        <taxon>Actinomycetota</taxon>
        <taxon>Actinomycetes</taxon>
        <taxon>Mycobacteriales</taxon>
        <taxon>Corynebacteriaceae</taxon>
        <taxon>Corynebacterium</taxon>
    </lineage>
</organism>
<dbReference type="AlphaFoldDB" id="L1MII8"/>
<name>L1MII8_9CORY</name>
<sequence>MTTPTGQLAIKDIAAVADVSRAAVSNWRARHDDFPQPTQDSPQRRPLFDLQEVITWLKKKDLLPEGADKKQAALALTAAANELRVADFDAISATTLMLYLLALRKQANSTKSDSTWQQVCTVTTTDNFIHALEQTPAPAGLDVATVLPWGQIEHKLSDRSVVNLLAGINRADSTDYSTAAETVIDAFLGIGGRGDISAFGSSNSLSSKLLSAAAATTTATGETVFDPACGIGGTLIDLNTQVGGLALVGADIDPAPAVVAQLHAYLAGANATFTSSDSLAHDPYPDVTFNTVVSEPPFGMRIEQDVATKLVANCGLHIPAPRTSDEAFLIYASTHLAVSGHGYILTTVGTGFRRTLAQFRQMLVAQGGVEAVIQLPTGLLSYSRVPTLLWILRGPQDTPDTSVLIADATKTTSAEIDITQWLEDMRAGRETSIPTRRLELAELITLNGDLTPSTLLREELDSDEVTTSLHTSFTQLEKSIGQIQQLQATDIRSLTPPPAAAQHVTLQQLIDTGAVTARRGRHRPHTDDTVRDGIEAFLVPIREKGEDPDTVMTPRTTRWLRNGDVLVPTMATLPARVFTGDGHKWVAPTGLTVLEITDSDLDPTYLAACINASFNEPTDLGAALPRRNFTHLDIPTLAPEGQKQVLSTLAQLEHMRKAADTLTRKANATTDAFLNVVRYGKTNN</sequence>
<comment type="caution">
    <text evidence="2">The sequence shown here is derived from an EMBL/GenBank/DDBJ whole genome shotgun (WGS) entry which is preliminary data.</text>
</comment>
<dbReference type="PATRIC" id="fig|1035195.3.peg.802"/>
<gene>
    <name evidence="2" type="ORF">HMPREF9997_00899</name>
</gene>
<dbReference type="Proteomes" id="UP000010445">
    <property type="component" value="Unassembled WGS sequence"/>
</dbReference>
<dbReference type="STRING" id="1035195.HMPREF9997_00899"/>
<dbReference type="PANTHER" id="PTHR42998">
    <property type="entry name" value="TYPE I RESTRICTION ENZYME HINDVIIP M PROTEIN-RELATED"/>
    <property type="match status" value="1"/>
</dbReference>
<dbReference type="GO" id="GO:0003677">
    <property type="term" value="F:DNA binding"/>
    <property type="evidence" value="ECO:0007669"/>
    <property type="project" value="InterPro"/>
</dbReference>
<feature type="domain" description="DNA methylase adenine-specific" evidence="1">
    <location>
        <begin position="214"/>
        <end position="415"/>
    </location>
</feature>
<dbReference type="InterPro" id="IPR052916">
    <property type="entry name" value="Type-I_RE_MTase_Subunit"/>
</dbReference>
<dbReference type="GO" id="GO:0008170">
    <property type="term" value="F:N-methyltransferase activity"/>
    <property type="evidence" value="ECO:0007669"/>
    <property type="project" value="InterPro"/>
</dbReference>
<evidence type="ECO:0000259" key="1">
    <source>
        <dbReference type="Pfam" id="PF02384"/>
    </source>
</evidence>
<dbReference type="CDD" id="cd02440">
    <property type="entry name" value="AdoMet_MTases"/>
    <property type="match status" value="1"/>
</dbReference>
<dbReference type="InterPro" id="IPR029063">
    <property type="entry name" value="SAM-dependent_MTases_sf"/>
</dbReference>
<dbReference type="Gene3D" id="3.40.50.150">
    <property type="entry name" value="Vaccinia Virus protein VP39"/>
    <property type="match status" value="1"/>
</dbReference>
<dbReference type="RefSeq" id="WP_006063140.1">
    <property type="nucleotide sequence ID" value="NZ_KB290830.1"/>
</dbReference>
<keyword evidence="3" id="KW-1185">Reference proteome</keyword>
<dbReference type="OrthoDB" id="9784823at2"/>
<evidence type="ECO:0000313" key="3">
    <source>
        <dbReference type="Proteomes" id="UP000010445"/>
    </source>
</evidence>
<dbReference type="HOGENOM" id="CLU_456137_0_0_11"/>
<dbReference type="Pfam" id="PF02384">
    <property type="entry name" value="N6_Mtase"/>
    <property type="match status" value="1"/>
</dbReference>
<dbReference type="EMBL" id="AMEM01000016">
    <property type="protein sequence ID" value="EKX90835.1"/>
    <property type="molecule type" value="Genomic_DNA"/>
</dbReference>
<dbReference type="eggNOG" id="COG0286">
    <property type="taxonomic scope" value="Bacteria"/>
</dbReference>
<dbReference type="InterPro" id="IPR003356">
    <property type="entry name" value="DNA_methylase_A-5"/>
</dbReference>
<reference evidence="2 3" key="1">
    <citation type="submission" date="2012-05" db="EMBL/GenBank/DDBJ databases">
        <authorList>
            <person name="Weinstock G."/>
            <person name="Sodergren E."/>
            <person name="Lobos E.A."/>
            <person name="Fulton L."/>
            <person name="Fulton R."/>
            <person name="Courtney L."/>
            <person name="Fronick C."/>
            <person name="O'Laughlin M."/>
            <person name="Godfrey J."/>
            <person name="Wilson R.M."/>
            <person name="Miner T."/>
            <person name="Farmer C."/>
            <person name="Delehaunty K."/>
            <person name="Cordes M."/>
            <person name="Minx P."/>
            <person name="Tomlinson C."/>
            <person name="Chen J."/>
            <person name="Wollam A."/>
            <person name="Pepin K.H."/>
            <person name="Bhonagiri V."/>
            <person name="Zhang X."/>
            <person name="Suruliraj S."/>
            <person name="Warren W."/>
            <person name="Mitreva M."/>
            <person name="Mardis E.R."/>
            <person name="Wilson R.K."/>
        </authorList>
    </citation>
    <scope>NUCLEOTIDE SEQUENCE [LARGE SCALE GENOMIC DNA]</scope>
    <source>
        <strain evidence="2 3">F0235</strain>
    </source>
</reference>
<dbReference type="Gene3D" id="1.10.10.10">
    <property type="entry name" value="Winged helix-like DNA-binding domain superfamily/Winged helix DNA-binding domain"/>
    <property type="match status" value="1"/>
</dbReference>
<evidence type="ECO:0000313" key="2">
    <source>
        <dbReference type="EMBL" id="EKX90835.1"/>
    </source>
</evidence>
<proteinExistence type="predicted"/>
<dbReference type="PANTHER" id="PTHR42998:SF1">
    <property type="entry name" value="TYPE I RESTRICTION ENZYME HINDI METHYLASE SUBUNIT"/>
    <property type="match status" value="1"/>
</dbReference>
<accession>L1MII8</accession>